<dbReference type="SUPFAM" id="SSF53720">
    <property type="entry name" value="ALDH-like"/>
    <property type="match status" value="1"/>
</dbReference>
<comment type="similarity">
    <text evidence="1 3 5">Belongs to the aldehyde dehydrogenase family.</text>
</comment>
<feature type="active site" evidence="4">
    <location>
        <position position="190"/>
    </location>
</feature>
<evidence type="ECO:0000256" key="2">
    <source>
        <dbReference type="ARBA" id="ARBA00023002"/>
    </source>
</evidence>
<reference evidence="7" key="1">
    <citation type="submission" date="2023-08" db="EMBL/GenBank/DDBJ databases">
        <title>Complete genome sequence of Mycoplasma seminis 2200.</title>
        <authorList>
            <person name="Spergser J."/>
        </authorList>
    </citation>
    <scope>NUCLEOTIDE SEQUENCE [LARGE SCALE GENOMIC DNA]</scope>
    <source>
        <strain evidence="7">2200</strain>
    </source>
</reference>
<dbReference type="PANTHER" id="PTHR43570">
    <property type="entry name" value="ALDEHYDE DEHYDROGENASE"/>
    <property type="match status" value="1"/>
</dbReference>
<feature type="domain" description="Aldehyde dehydrogenase" evidence="6">
    <location>
        <begin position="2"/>
        <end position="400"/>
    </location>
</feature>
<dbReference type="InterPro" id="IPR029510">
    <property type="entry name" value="Ald_DH_CS_GLU"/>
</dbReference>
<dbReference type="PIRSF" id="PIRSF036492">
    <property type="entry name" value="ALDH"/>
    <property type="match status" value="1"/>
</dbReference>
<accession>A0ABY9H9Z4</accession>
<dbReference type="InterPro" id="IPR015590">
    <property type="entry name" value="Aldehyde_DH_dom"/>
</dbReference>
<dbReference type="InterPro" id="IPR016163">
    <property type="entry name" value="Ald_DH_C"/>
</dbReference>
<dbReference type="Proteomes" id="UP001237011">
    <property type="component" value="Chromosome"/>
</dbReference>
<evidence type="ECO:0000259" key="6">
    <source>
        <dbReference type="Pfam" id="PF00171"/>
    </source>
</evidence>
<dbReference type="InterPro" id="IPR012394">
    <property type="entry name" value="Aldehyde_DH_NAD(P)"/>
</dbReference>
<name>A0ABY9H9Z4_9MOLU</name>
<dbReference type="PANTHER" id="PTHR43570:SF16">
    <property type="entry name" value="ALDEHYDE DEHYDROGENASE TYPE III, ISOFORM Q"/>
    <property type="match status" value="1"/>
</dbReference>
<evidence type="ECO:0000256" key="5">
    <source>
        <dbReference type="RuleBase" id="RU003345"/>
    </source>
</evidence>
<gene>
    <name evidence="7" type="ORF">Q8852_03795</name>
</gene>
<dbReference type="InterPro" id="IPR016161">
    <property type="entry name" value="Ald_DH/histidinol_DH"/>
</dbReference>
<sequence>MNAKEIKITLKKLKNEIFTRKNEIYAALEIDLNKSVNETEITEILPVINEINSYLKHIKKWSKPKRRRTPWSLRPGKSYIYHKPYGTVFILSTWNYPFNLSLIPLIDAFAAGNNVILKLSDRAQASRDVIEKIIKNVFTKQQVLLMKGDIEETNRIIQQEADFVFFTGSNKVGNEIYKKAAEKMIPCVLELGGKNPAIITKSANIKLAVWDNIFVKIMNMGQTCLATDHIYIDASVKGQFELEFNKALNQIHHMLTNNDLQLAKMIDKYAEQRIINFQELEELETSYLDKILLLEPSRDSKIMQEEIFGPLLPIIPYDNLETLAEKLSQNNAPLAIYLFSNNKADFNLLQEKLDAGTIVYNSTSKFIYNNQLPFGGVKHSGIGRYHGKAGFKTFTYQQAVYKASKVQLISPKAMTKIMLSKNQHWIVKLLNWVKK</sequence>
<evidence type="ECO:0000256" key="3">
    <source>
        <dbReference type="PIRNR" id="PIRNR036492"/>
    </source>
</evidence>
<evidence type="ECO:0000256" key="4">
    <source>
        <dbReference type="PROSITE-ProRule" id="PRU10007"/>
    </source>
</evidence>
<organism evidence="7 8">
    <name type="scientific">Mycoplasma seminis</name>
    <dbReference type="NCBI Taxonomy" id="512749"/>
    <lineage>
        <taxon>Bacteria</taxon>
        <taxon>Bacillati</taxon>
        <taxon>Mycoplasmatota</taxon>
        <taxon>Mollicutes</taxon>
        <taxon>Mycoplasmataceae</taxon>
        <taxon>Mycoplasma</taxon>
    </lineage>
</organism>
<dbReference type="PROSITE" id="PS00687">
    <property type="entry name" value="ALDEHYDE_DEHYDR_GLU"/>
    <property type="match status" value="1"/>
</dbReference>
<evidence type="ECO:0000313" key="8">
    <source>
        <dbReference type="Proteomes" id="UP001237011"/>
    </source>
</evidence>
<dbReference type="Pfam" id="PF00171">
    <property type="entry name" value="Aldedh"/>
    <property type="match status" value="1"/>
</dbReference>
<dbReference type="Gene3D" id="3.40.309.10">
    <property type="entry name" value="Aldehyde Dehydrogenase, Chain A, domain 2"/>
    <property type="match status" value="1"/>
</dbReference>
<dbReference type="EMBL" id="CP132191">
    <property type="protein sequence ID" value="WLP85418.1"/>
    <property type="molecule type" value="Genomic_DNA"/>
</dbReference>
<dbReference type="Gene3D" id="3.40.605.10">
    <property type="entry name" value="Aldehyde Dehydrogenase, Chain A, domain 1"/>
    <property type="match status" value="1"/>
</dbReference>
<keyword evidence="8" id="KW-1185">Reference proteome</keyword>
<evidence type="ECO:0000313" key="7">
    <source>
        <dbReference type="EMBL" id="WLP85418.1"/>
    </source>
</evidence>
<dbReference type="RefSeq" id="WP_305937854.1">
    <property type="nucleotide sequence ID" value="NZ_CP132191.1"/>
</dbReference>
<protein>
    <recommendedName>
        <fullName evidence="3">Aldehyde dehydrogenase</fullName>
    </recommendedName>
</protein>
<proteinExistence type="inferred from homology"/>
<keyword evidence="2 3" id="KW-0560">Oxidoreductase</keyword>
<dbReference type="InterPro" id="IPR016162">
    <property type="entry name" value="Ald_DH_N"/>
</dbReference>
<evidence type="ECO:0000256" key="1">
    <source>
        <dbReference type="ARBA" id="ARBA00009986"/>
    </source>
</evidence>